<evidence type="ECO:0000313" key="11">
    <source>
        <dbReference type="Proteomes" id="UP000034150"/>
    </source>
</evidence>
<dbReference type="GO" id="GO:0006071">
    <property type="term" value="P:glycerol metabolic process"/>
    <property type="evidence" value="ECO:0007669"/>
    <property type="project" value="UniProtKB-KW"/>
</dbReference>
<reference evidence="9 11" key="1">
    <citation type="submission" date="2015-04" db="EMBL/GenBank/DDBJ databases">
        <title>Genome sequence of Mycobacterium obuense UC1.</title>
        <authorList>
            <person name="Greninger A.L."/>
            <person name="Cunningham G."/>
            <person name="Chiu C.Y."/>
            <person name="Miller S."/>
        </authorList>
    </citation>
    <scope>NUCLEOTIDE SEQUENCE [LARGE SCALE GENOMIC DNA]</scope>
    <source>
        <strain evidence="9 11">UC1</strain>
    </source>
</reference>
<keyword evidence="3" id="KW-0238">DNA-binding</keyword>
<evidence type="ECO:0000313" key="10">
    <source>
        <dbReference type="EMBL" id="TDL11744.1"/>
    </source>
</evidence>
<dbReference type="EMBL" id="LAUZ02000006">
    <property type="protein sequence ID" value="KKF03583.1"/>
    <property type="molecule type" value="Genomic_DNA"/>
</dbReference>
<accession>A0A0M2K8R3</accession>
<dbReference type="Pfam" id="PF01614">
    <property type="entry name" value="IclR_C"/>
    <property type="match status" value="1"/>
</dbReference>
<dbReference type="GO" id="GO:0003677">
    <property type="term" value="F:DNA binding"/>
    <property type="evidence" value="ECO:0007669"/>
    <property type="project" value="UniProtKB-KW"/>
</dbReference>
<dbReference type="SMART" id="SM00346">
    <property type="entry name" value="HTH_ICLR"/>
    <property type="match status" value="1"/>
</dbReference>
<dbReference type="GO" id="GO:0003700">
    <property type="term" value="F:DNA-binding transcription factor activity"/>
    <property type="evidence" value="ECO:0007669"/>
    <property type="project" value="TreeGrafter"/>
</dbReference>
<dbReference type="InterPro" id="IPR050707">
    <property type="entry name" value="HTH_MetabolicPath_Reg"/>
</dbReference>
<feature type="domain" description="IclR-ED" evidence="8">
    <location>
        <begin position="68"/>
        <end position="251"/>
    </location>
</feature>
<evidence type="ECO:0000313" key="9">
    <source>
        <dbReference type="EMBL" id="KKF03583.1"/>
    </source>
</evidence>
<dbReference type="InterPro" id="IPR029016">
    <property type="entry name" value="GAF-like_dom_sf"/>
</dbReference>
<keyword evidence="11" id="KW-1185">Reference proteome</keyword>
<dbReference type="PATRIC" id="fig|1807.13.peg.870"/>
<dbReference type="Gene3D" id="3.30.450.40">
    <property type="match status" value="1"/>
</dbReference>
<sequence length="253" mass="27444">MPGPIQAITRATAIIDLIERSDRAMQLREIAQDVGLSKTTAHGILRTLVDLEYLEQDPDSGHYAPGPRLASGEDVALDGNDLRSAAMPWADALALNTGFEVLMTVLDGQEAEIIHHVFRPDDRRQTLRVGERLPLHATACGKLVLAYSPLRERLLRTLTLEKLTRRTSTNRARLADTMAQIRAGGIAVADAEYDPDYADIAVPVHVRRSGVAAMAVHGAPEQLLAANGTPRGDIVTELRNASAAVMHTLDVAR</sequence>
<keyword evidence="4" id="KW-0804">Transcription</keyword>
<evidence type="ECO:0000256" key="3">
    <source>
        <dbReference type="ARBA" id="ARBA00023125"/>
    </source>
</evidence>
<dbReference type="InterPro" id="IPR036388">
    <property type="entry name" value="WH-like_DNA-bd_sf"/>
</dbReference>
<evidence type="ECO:0000256" key="6">
    <source>
        <dbReference type="ARBA" id="ARBA00070406"/>
    </source>
</evidence>
<organism evidence="9 11">
    <name type="scientific">Mycolicibacterium obuense</name>
    <dbReference type="NCBI Taxonomy" id="1807"/>
    <lineage>
        <taxon>Bacteria</taxon>
        <taxon>Bacillati</taxon>
        <taxon>Actinomycetota</taxon>
        <taxon>Actinomycetes</taxon>
        <taxon>Mycobacteriales</taxon>
        <taxon>Mycobacteriaceae</taxon>
        <taxon>Mycolicibacterium</taxon>
    </lineage>
</organism>
<protein>
    <recommendedName>
        <fullName evidence="6">Glycerol operon regulatory protein</fullName>
    </recommendedName>
</protein>
<keyword evidence="2" id="KW-0805">Transcription regulation</keyword>
<evidence type="ECO:0000256" key="1">
    <source>
        <dbReference type="ARBA" id="ARBA00022798"/>
    </source>
</evidence>
<dbReference type="InterPro" id="IPR014757">
    <property type="entry name" value="Tscrpt_reg_IclR_C"/>
</dbReference>
<dbReference type="OrthoDB" id="4474604at2"/>
<dbReference type="Gene3D" id="1.10.10.10">
    <property type="entry name" value="Winged helix-like DNA-binding domain superfamily/Winged helix DNA-binding domain"/>
    <property type="match status" value="1"/>
</dbReference>
<dbReference type="EMBL" id="SDLP01000001">
    <property type="protein sequence ID" value="TDL11744.1"/>
    <property type="molecule type" value="Genomic_DNA"/>
</dbReference>
<dbReference type="PANTHER" id="PTHR30136:SF24">
    <property type="entry name" value="HTH-TYPE TRANSCRIPTIONAL REPRESSOR ALLR"/>
    <property type="match status" value="1"/>
</dbReference>
<evidence type="ECO:0000256" key="4">
    <source>
        <dbReference type="ARBA" id="ARBA00023163"/>
    </source>
</evidence>
<reference evidence="10 12" key="2">
    <citation type="submission" date="2019-01" db="EMBL/GenBank/DDBJ databases">
        <title>High-quality-draft genome sequences of five non-tuberculosis mycobacteriaceae isolated from a nosocomial environment.</title>
        <authorList>
            <person name="Tiago I."/>
            <person name="Alarico S."/>
            <person name="Pereira S.G."/>
            <person name="Coelho C."/>
            <person name="Maranha A."/>
            <person name="Empadinhas N."/>
        </authorList>
    </citation>
    <scope>NUCLEOTIDE SEQUENCE [LARGE SCALE GENOMIC DNA]</scope>
    <source>
        <strain evidence="10 12">22DIII</strain>
    </source>
</reference>
<dbReference type="Proteomes" id="UP000034150">
    <property type="component" value="Unassembled WGS sequence"/>
</dbReference>
<comment type="caution">
    <text evidence="9">The sequence shown here is derived from an EMBL/GenBank/DDBJ whole genome shotgun (WGS) entry which is preliminary data.</text>
</comment>
<evidence type="ECO:0000256" key="2">
    <source>
        <dbReference type="ARBA" id="ARBA00023015"/>
    </source>
</evidence>
<comment type="function">
    <text evidence="5">May be an activator protein for the gylABX operon.</text>
</comment>
<dbReference type="InterPro" id="IPR036390">
    <property type="entry name" value="WH_DNA-bd_sf"/>
</dbReference>
<dbReference type="RefSeq" id="WP_046361474.1">
    <property type="nucleotide sequence ID" value="NZ_CALTXN010000023.1"/>
</dbReference>
<dbReference type="PANTHER" id="PTHR30136">
    <property type="entry name" value="HELIX-TURN-HELIX TRANSCRIPTIONAL REGULATOR, ICLR FAMILY"/>
    <property type="match status" value="1"/>
</dbReference>
<dbReference type="Proteomes" id="UP000294952">
    <property type="component" value="Unassembled WGS sequence"/>
</dbReference>
<gene>
    <name evidence="10" type="ORF">EUA04_01745</name>
    <name evidence="9" type="ORF">WN67_02465</name>
</gene>
<dbReference type="GO" id="GO:0045892">
    <property type="term" value="P:negative regulation of DNA-templated transcription"/>
    <property type="evidence" value="ECO:0007669"/>
    <property type="project" value="TreeGrafter"/>
</dbReference>
<feature type="domain" description="HTH iclR-type" evidence="7">
    <location>
        <begin position="5"/>
        <end position="67"/>
    </location>
</feature>
<name>A0A0M2K8R3_9MYCO</name>
<dbReference type="InterPro" id="IPR005471">
    <property type="entry name" value="Tscrpt_reg_IclR_N"/>
</dbReference>
<dbReference type="AlphaFoldDB" id="A0A0M2K8R3"/>
<dbReference type="PROSITE" id="PS51078">
    <property type="entry name" value="ICLR_ED"/>
    <property type="match status" value="1"/>
</dbReference>
<dbReference type="FunFam" id="1.10.10.10:FF:000056">
    <property type="entry name" value="IclR family transcriptional regulator"/>
    <property type="match status" value="1"/>
</dbReference>
<dbReference type="SUPFAM" id="SSF55781">
    <property type="entry name" value="GAF domain-like"/>
    <property type="match status" value="1"/>
</dbReference>
<dbReference type="SUPFAM" id="SSF46785">
    <property type="entry name" value="Winged helix' DNA-binding domain"/>
    <property type="match status" value="1"/>
</dbReference>
<proteinExistence type="predicted"/>
<evidence type="ECO:0000259" key="7">
    <source>
        <dbReference type="PROSITE" id="PS51077"/>
    </source>
</evidence>
<dbReference type="Pfam" id="PF09339">
    <property type="entry name" value="HTH_IclR"/>
    <property type="match status" value="1"/>
</dbReference>
<evidence type="ECO:0000256" key="5">
    <source>
        <dbReference type="ARBA" id="ARBA00058938"/>
    </source>
</evidence>
<dbReference type="PROSITE" id="PS51077">
    <property type="entry name" value="HTH_ICLR"/>
    <property type="match status" value="1"/>
</dbReference>
<keyword evidence="1" id="KW-0319">Glycerol metabolism</keyword>
<evidence type="ECO:0000259" key="8">
    <source>
        <dbReference type="PROSITE" id="PS51078"/>
    </source>
</evidence>
<evidence type="ECO:0000313" key="12">
    <source>
        <dbReference type="Proteomes" id="UP000294952"/>
    </source>
</evidence>